<dbReference type="PANTHER" id="PTHR43674">
    <property type="entry name" value="NITRILASE C965.09-RELATED"/>
    <property type="match status" value="1"/>
</dbReference>
<comment type="caution">
    <text evidence="3">The sequence shown here is derived from an EMBL/GenBank/DDBJ whole genome shotgun (WGS) entry which is preliminary data.</text>
</comment>
<evidence type="ECO:0000256" key="1">
    <source>
        <dbReference type="ARBA" id="ARBA00022801"/>
    </source>
</evidence>
<feature type="domain" description="CN hydrolase" evidence="2">
    <location>
        <begin position="67"/>
        <end position="290"/>
    </location>
</feature>
<reference evidence="3" key="1">
    <citation type="journal article" date="2019" name="PLoS Negl. Trop. Dis.">
        <title>Revisiting the worldwide diversity of Leptospira species in the environment.</title>
        <authorList>
            <person name="Vincent A.T."/>
            <person name="Schiettekatte O."/>
            <person name="Bourhy P."/>
            <person name="Veyrier F.J."/>
            <person name="Picardeau M."/>
        </authorList>
    </citation>
    <scope>NUCLEOTIDE SEQUENCE [LARGE SCALE GENOMIC DNA]</scope>
    <source>
        <strain evidence="3">201702454</strain>
    </source>
</reference>
<dbReference type="Proteomes" id="UP000297609">
    <property type="component" value="Unassembled WGS sequence"/>
</dbReference>
<dbReference type="InterPro" id="IPR050345">
    <property type="entry name" value="Aliph_Amidase/BUP"/>
</dbReference>
<dbReference type="EMBL" id="RQGG01000036">
    <property type="protein sequence ID" value="TGL50284.1"/>
    <property type="molecule type" value="Genomic_DNA"/>
</dbReference>
<dbReference type="Pfam" id="PF00795">
    <property type="entry name" value="CN_hydrolase"/>
    <property type="match status" value="1"/>
</dbReference>
<dbReference type="SUPFAM" id="SSF56317">
    <property type="entry name" value="Carbon-nitrogen hydrolase"/>
    <property type="match status" value="1"/>
</dbReference>
<gene>
    <name evidence="3" type="ORF">EHQ59_12895</name>
</gene>
<dbReference type="InterPro" id="IPR003010">
    <property type="entry name" value="C-N_Hydrolase"/>
</dbReference>
<dbReference type="Gene3D" id="3.60.110.10">
    <property type="entry name" value="Carbon-nitrogen hydrolase"/>
    <property type="match status" value="1"/>
</dbReference>
<dbReference type="PANTHER" id="PTHR43674:SF13">
    <property type="entry name" value="CN HYDROLASE DOMAIN-CONTAINING PROTEIN"/>
    <property type="match status" value="1"/>
</dbReference>
<accession>A0A4R9JMC7</accession>
<name>A0A4R9JMC7_9LEPT</name>
<dbReference type="GO" id="GO:0016811">
    <property type="term" value="F:hydrolase activity, acting on carbon-nitrogen (but not peptide) bonds, in linear amides"/>
    <property type="evidence" value="ECO:0007669"/>
    <property type="project" value="TreeGrafter"/>
</dbReference>
<keyword evidence="1 3" id="KW-0378">Hydrolase</keyword>
<organism evidence="3 4">
    <name type="scientific">Leptospira kemamanensis</name>
    <dbReference type="NCBI Taxonomy" id="2484942"/>
    <lineage>
        <taxon>Bacteria</taxon>
        <taxon>Pseudomonadati</taxon>
        <taxon>Spirochaetota</taxon>
        <taxon>Spirochaetia</taxon>
        <taxon>Leptospirales</taxon>
        <taxon>Leptospiraceae</taxon>
        <taxon>Leptospira</taxon>
    </lineage>
</organism>
<keyword evidence="4" id="KW-1185">Reference proteome</keyword>
<evidence type="ECO:0000313" key="4">
    <source>
        <dbReference type="Proteomes" id="UP000297609"/>
    </source>
</evidence>
<sequence>MRFFVSFSIFLSVGILTIQCKKQTLETTEISSFLPKPKLHLQMEGKGKRGTVIGIEPYLTKYSYASEESFYTSVREYVEKAKDNDAIFVDRTILVFPEYIGTWLVVTAEDKSIFEKETIAEAMETLVKQNLGSFLWHYLFSNSYAEDHLKETLFRMKAWQMADRYQRIFSRLALEYRVAIVAGSIVLPHPKVVEGKITPTDGSLENVSFYFHPDGRVDEQIVRKLFPIAEEKQFLSEGELNQNPTYRTSLGKLYTMVCADSWFPEVYEALENSEAEILVVPSFVAPNEAWLEKWNGYNGYANPKDVSGKDIGSITEKTAWKRYAMLGRLKNPKVKLGINVFFRGKIWDMTAGGDAFFQLMGKPVNNLVKEEKIQGRLYVFYL</sequence>
<evidence type="ECO:0000313" key="3">
    <source>
        <dbReference type="EMBL" id="TGL50284.1"/>
    </source>
</evidence>
<dbReference type="RefSeq" id="WP_135620066.1">
    <property type="nucleotide sequence ID" value="NZ_RQGG01000036.1"/>
</dbReference>
<evidence type="ECO:0000259" key="2">
    <source>
        <dbReference type="Pfam" id="PF00795"/>
    </source>
</evidence>
<dbReference type="AlphaFoldDB" id="A0A4R9JMC7"/>
<dbReference type="InterPro" id="IPR036526">
    <property type="entry name" value="C-N_Hydrolase_sf"/>
</dbReference>
<dbReference type="OrthoDB" id="6930495at2"/>
<protein>
    <submittedName>
        <fullName evidence="3">Carbon-nitrogen hydrolase family protein</fullName>
    </submittedName>
</protein>
<proteinExistence type="predicted"/>